<evidence type="ECO:0000259" key="1">
    <source>
        <dbReference type="Pfam" id="PF24032"/>
    </source>
</evidence>
<organism evidence="2 3">
    <name type="scientific">Roseburia amylophila</name>
    <dbReference type="NCBI Taxonomy" id="2981794"/>
    <lineage>
        <taxon>Bacteria</taxon>
        <taxon>Bacillati</taxon>
        <taxon>Bacillota</taxon>
        <taxon>Clostridia</taxon>
        <taxon>Lachnospirales</taxon>
        <taxon>Lachnospiraceae</taxon>
        <taxon>Roseburia</taxon>
    </lineage>
</organism>
<reference evidence="2" key="1">
    <citation type="submission" date="2021-10" db="EMBL/GenBank/DDBJ databases">
        <title>Anaerobic single-cell dispensing facilitates the cultivation of human gut bacteria.</title>
        <authorList>
            <person name="Afrizal A."/>
        </authorList>
    </citation>
    <scope>NUCLEOTIDE SEQUENCE</scope>
    <source>
        <strain evidence="2">CLA-AA-H204</strain>
    </source>
</reference>
<gene>
    <name evidence="2" type="ORF">LKD47_09995</name>
</gene>
<dbReference type="Pfam" id="PF24032">
    <property type="entry name" value="YQBQ"/>
    <property type="match status" value="1"/>
</dbReference>
<dbReference type="Proteomes" id="UP001198893">
    <property type="component" value="Unassembled WGS sequence"/>
</dbReference>
<dbReference type="InterPro" id="IPR056937">
    <property type="entry name" value="YqbQ/XkdQ"/>
</dbReference>
<feature type="domain" description="YqbQ/XkdQ" evidence="1">
    <location>
        <begin position="32"/>
        <end position="330"/>
    </location>
</feature>
<dbReference type="EMBL" id="JAJEQW010000010">
    <property type="protein sequence ID" value="MCC2242627.1"/>
    <property type="molecule type" value="Genomic_DNA"/>
</dbReference>
<evidence type="ECO:0000313" key="3">
    <source>
        <dbReference type="Proteomes" id="UP001198893"/>
    </source>
</evidence>
<name>A0AAW4WLF8_9FIRM</name>
<sequence>MIDLSKISYRAAVIDESGNQYNIKEYIHGLGWEENKNEIAVRSSFTVRNDKTSVGKLSSLIKPGCLVGIFATDGVHDDEVARGYVAEWNPTLQNSSDDLKCTNYDKLYDLQKSQDNRFYSSGTGTQSIITGLFDDYEIPTNGYSGPNVSHGKLKYNSSYGSDIILDVLDDAKKKGAGTYIIRSTKGYADVVERGSNTDVYVFKTDNTKSVSHSISTAELVTRVRVIGKADDEGQSSVEATLNGLTKYGIRQRIYTRGSDESLDDAKTAAQEILDDKGSPDEQITLSAPDVPYIRKGDLVYVMAGVSDNYYYVNGIRHDCETYSMTMELELAKTETIKENQTESKKEYKVGDIVNFHGGTHYVSSYSGSKGYNARAGKAKITIANGSGKTHPWHLIHTDSSSNVYGWVDDGTFD</sequence>
<protein>
    <submittedName>
        <fullName evidence="2">Phage tail protein</fullName>
    </submittedName>
</protein>
<comment type="caution">
    <text evidence="2">The sequence shown here is derived from an EMBL/GenBank/DDBJ whole genome shotgun (WGS) entry which is preliminary data.</text>
</comment>
<proteinExistence type="predicted"/>
<accession>A0AAW4WLF8</accession>
<evidence type="ECO:0000313" key="2">
    <source>
        <dbReference type="EMBL" id="MCC2242627.1"/>
    </source>
</evidence>
<dbReference type="RefSeq" id="WP_227710362.1">
    <property type="nucleotide sequence ID" value="NZ_JAJEQW010000010.1"/>
</dbReference>
<dbReference type="AlphaFoldDB" id="A0AAW4WLF8"/>